<gene>
    <name evidence="1" type="ORF">CDL10_07480</name>
</gene>
<comment type="caution">
    <text evidence="1">The sequence shown here is derived from an EMBL/GenBank/DDBJ whole genome shotgun (WGS) entry which is preliminary data.</text>
</comment>
<name>A0A2M9R6A5_9FLAO</name>
<sequence length="120" mass="13805">MENPKANQLIKEIIKSVDSKDTEYANLASKLKEIRTFALEEQNPTVVKALRLCAEHLAENNNFLINIPNDEPIDEDAENNEITHDANESLSYFLNLLLDLNNKHNISDLKEFNKKMMNYA</sequence>
<protein>
    <submittedName>
        <fullName evidence="1">Uncharacterized protein</fullName>
    </submittedName>
</protein>
<dbReference type="AlphaFoldDB" id="A0A2M9R6A5"/>
<accession>A0A2M9R6A5</accession>
<evidence type="ECO:0000313" key="1">
    <source>
        <dbReference type="EMBL" id="PJR04396.1"/>
    </source>
</evidence>
<evidence type="ECO:0000313" key="2">
    <source>
        <dbReference type="Proteomes" id="UP000231960"/>
    </source>
</evidence>
<dbReference type="RefSeq" id="WP_100677956.1">
    <property type="nucleotide sequence ID" value="NZ_JAJUJS010000001.1"/>
</dbReference>
<dbReference type="Proteomes" id="UP000231960">
    <property type="component" value="Unassembled WGS sequence"/>
</dbReference>
<organism evidence="1 2">
    <name type="scientific">Avrilella dinanensis</name>
    <dbReference type="NCBI Taxonomy" id="2008672"/>
    <lineage>
        <taxon>Bacteria</taxon>
        <taxon>Pseudomonadati</taxon>
        <taxon>Bacteroidota</taxon>
        <taxon>Flavobacteriia</taxon>
        <taxon>Flavobacteriales</taxon>
        <taxon>Flavobacteriaceae</taxon>
        <taxon>Avrilella</taxon>
    </lineage>
</organism>
<dbReference type="OrthoDB" id="1441638at2"/>
<dbReference type="EMBL" id="NIPO01000001">
    <property type="protein sequence ID" value="PJR04396.1"/>
    <property type="molecule type" value="Genomic_DNA"/>
</dbReference>
<reference evidence="1 2" key="1">
    <citation type="submission" date="2017-06" db="EMBL/GenBank/DDBJ databases">
        <title>Description of Avrilella dinanensis gen. nov. sp. nov.</title>
        <authorList>
            <person name="Leyer C."/>
            <person name="Sassi M."/>
            <person name="Minet J."/>
            <person name="Kayal S."/>
            <person name="Cattoir V."/>
        </authorList>
    </citation>
    <scope>NUCLEOTIDE SEQUENCE [LARGE SCALE GENOMIC DNA]</scope>
    <source>
        <strain evidence="1 2">UR159</strain>
    </source>
</reference>
<proteinExistence type="predicted"/>
<keyword evidence="2" id="KW-1185">Reference proteome</keyword>